<dbReference type="PANTHER" id="PTHR20941">
    <property type="entry name" value="FOLATE SYNTHESIS PROTEINS"/>
    <property type="match status" value="1"/>
</dbReference>
<dbReference type="Pfam" id="PF00809">
    <property type="entry name" value="Pterin_bind"/>
    <property type="match status" value="1"/>
</dbReference>
<keyword evidence="6" id="KW-0479">Metal-binding</keyword>
<dbReference type="InterPro" id="IPR045031">
    <property type="entry name" value="DHP_synth-like"/>
</dbReference>
<evidence type="ECO:0000256" key="2">
    <source>
        <dbReference type="ARBA" id="ARBA00001946"/>
    </source>
</evidence>
<evidence type="ECO:0000256" key="6">
    <source>
        <dbReference type="ARBA" id="ARBA00022723"/>
    </source>
</evidence>
<feature type="domain" description="Pterin-binding" evidence="9">
    <location>
        <begin position="16"/>
        <end position="268"/>
    </location>
</feature>
<accession>A0ABR7IXB5</accession>
<dbReference type="NCBIfam" id="TIGR01496">
    <property type="entry name" value="DHPS"/>
    <property type="match status" value="1"/>
</dbReference>
<sequence>MSTINCKGTLIDLSTPKVMGIVNVTPDSFFEGGKLTNSDEILGQVEKMLNDGATFIDLGGYSSKPGADFVSESEELNRVIPIVKLLVEKFPDILLSIDTFRSEVAKQAVENGAAIINDISAGLLDENMFETVAKLQVPYIMMHMKGTPKTMQSLANYDDLLKEMNFYFSERISKARSFGLNDIIIDPGFGFAKTIEHNYELLQNLELLQFQELPILAGISRKSMIYKTLETSPEEALNGTTFLHAFCLQKGANILRVHDVKEAVECVKLMCRLGN</sequence>
<evidence type="ECO:0000313" key="10">
    <source>
        <dbReference type="EMBL" id="MBC5834397.1"/>
    </source>
</evidence>
<evidence type="ECO:0000256" key="7">
    <source>
        <dbReference type="ARBA" id="ARBA00022842"/>
    </source>
</evidence>
<comment type="pathway">
    <text evidence="3">Cofactor biosynthesis; tetrahydrofolate biosynthesis; 7,8-dihydrofolate from 2-amino-4-hydroxy-6-hydroxymethyl-7,8-dihydropteridine diphosphate and 4-aminobenzoate: step 1/2.</text>
</comment>
<keyword evidence="8" id="KW-0289">Folate biosynthesis</keyword>
<evidence type="ECO:0000256" key="5">
    <source>
        <dbReference type="ARBA" id="ARBA00022679"/>
    </source>
</evidence>
<comment type="caution">
    <text evidence="10">The sequence shown here is derived from an EMBL/GenBank/DDBJ whole genome shotgun (WGS) entry which is preliminary data.</text>
</comment>
<dbReference type="Gene3D" id="3.20.20.20">
    <property type="entry name" value="Dihydropteroate synthase-like"/>
    <property type="match status" value="1"/>
</dbReference>
<dbReference type="EC" id="2.5.1.15" evidence="4"/>
<protein>
    <recommendedName>
        <fullName evidence="4">dihydropteroate synthase</fullName>
        <ecNumber evidence="4">2.5.1.15</ecNumber>
    </recommendedName>
</protein>
<keyword evidence="11" id="KW-1185">Reference proteome</keyword>
<keyword evidence="7" id="KW-0460">Magnesium</keyword>
<comment type="cofactor">
    <cofactor evidence="2">
        <name>Mg(2+)</name>
        <dbReference type="ChEBI" id="CHEBI:18420"/>
    </cofactor>
</comment>
<evidence type="ECO:0000256" key="1">
    <source>
        <dbReference type="ARBA" id="ARBA00000012"/>
    </source>
</evidence>
<proteinExistence type="predicted"/>
<dbReference type="Proteomes" id="UP000605990">
    <property type="component" value="Unassembled WGS sequence"/>
</dbReference>
<dbReference type="PANTHER" id="PTHR20941:SF1">
    <property type="entry name" value="FOLIC ACID SYNTHESIS PROTEIN FOL1"/>
    <property type="match status" value="1"/>
</dbReference>
<evidence type="ECO:0000256" key="8">
    <source>
        <dbReference type="ARBA" id="ARBA00022909"/>
    </source>
</evidence>
<evidence type="ECO:0000313" key="11">
    <source>
        <dbReference type="Proteomes" id="UP000605990"/>
    </source>
</evidence>
<evidence type="ECO:0000259" key="9">
    <source>
        <dbReference type="PROSITE" id="PS50972"/>
    </source>
</evidence>
<dbReference type="InterPro" id="IPR006390">
    <property type="entry name" value="DHP_synth_dom"/>
</dbReference>
<dbReference type="InterPro" id="IPR000489">
    <property type="entry name" value="Pterin-binding_dom"/>
</dbReference>
<dbReference type="GO" id="GO:0004156">
    <property type="term" value="F:dihydropteroate synthase activity"/>
    <property type="evidence" value="ECO:0007669"/>
    <property type="project" value="UniProtKB-EC"/>
</dbReference>
<name>A0ABR7IXB5_9FLAO</name>
<evidence type="ECO:0000256" key="4">
    <source>
        <dbReference type="ARBA" id="ARBA00012458"/>
    </source>
</evidence>
<dbReference type="RefSeq" id="WP_166126249.1">
    <property type="nucleotide sequence ID" value="NZ_JAANOQ010000003.1"/>
</dbReference>
<evidence type="ECO:0000256" key="3">
    <source>
        <dbReference type="ARBA" id="ARBA00004763"/>
    </source>
</evidence>
<dbReference type="InterPro" id="IPR011005">
    <property type="entry name" value="Dihydropteroate_synth-like_sf"/>
</dbReference>
<gene>
    <name evidence="10" type="primary">folP</name>
    <name evidence="10" type="ORF">H8R27_05800</name>
</gene>
<reference evidence="10 11" key="1">
    <citation type="submission" date="2020-08" db="EMBL/GenBank/DDBJ databases">
        <title>Description of novel Flavobacterium F-408 isolate.</title>
        <authorList>
            <person name="Saticioglu I.B."/>
            <person name="Duman M."/>
            <person name="Altun S."/>
        </authorList>
    </citation>
    <scope>NUCLEOTIDE SEQUENCE [LARGE SCALE GENOMIC DNA]</scope>
    <source>
        <strain evidence="10 11">F-408</strain>
    </source>
</reference>
<organism evidence="10 11">
    <name type="scientific">Flavobacterium bernardetii</name>
    <dbReference type="NCBI Taxonomy" id="2813823"/>
    <lineage>
        <taxon>Bacteria</taxon>
        <taxon>Pseudomonadati</taxon>
        <taxon>Bacteroidota</taxon>
        <taxon>Flavobacteriia</taxon>
        <taxon>Flavobacteriales</taxon>
        <taxon>Flavobacteriaceae</taxon>
        <taxon>Flavobacterium</taxon>
    </lineage>
</organism>
<keyword evidence="5 10" id="KW-0808">Transferase</keyword>
<dbReference type="PROSITE" id="PS50972">
    <property type="entry name" value="PTERIN_BINDING"/>
    <property type="match status" value="1"/>
</dbReference>
<dbReference type="EMBL" id="JACRUN010000002">
    <property type="protein sequence ID" value="MBC5834397.1"/>
    <property type="molecule type" value="Genomic_DNA"/>
</dbReference>
<dbReference type="SUPFAM" id="SSF51717">
    <property type="entry name" value="Dihydropteroate synthetase-like"/>
    <property type="match status" value="1"/>
</dbReference>
<comment type="catalytic activity">
    <reaction evidence="1">
        <text>(7,8-dihydropterin-6-yl)methyl diphosphate + 4-aminobenzoate = 7,8-dihydropteroate + diphosphate</text>
        <dbReference type="Rhea" id="RHEA:19949"/>
        <dbReference type="ChEBI" id="CHEBI:17836"/>
        <dbReference type="ChEBI" id="CHEBI:17839"/>
        <dbReference type="ChEBI" id="CHEBI:33019"/>
        <dbReference type="ChEBI" id="CHEBI:72950"/>
        <dbReference type="EC" id="2.5.1.15"/>
    </reaction>
</comment>
<dbReference type="CDD" id="cd00739">
    <property type="entry name" value="DHPS"/>
    <property type="match status" value="1"/>
</dbReference>